<proteinExistence type="predicted"/>
<dbReference type="RefSeq" id="WP_005617180.1">
    <property type="nucleotide sequence ID" value="NZ_CP015230.1"/>
</dbReference>
<reference evidence="2 3" key="1">
    <citation type="journal article" date="2016" name="ISME J.">
        <title>Global occurrence and heterogeneity of the Roseobacter-clade species Ruegeria mobilis.</title>
        <authorList>
            <person name="Sonnenschein E."/>
            <person name="Gram L."/>
        </authorList>
    </citation>
    <scope>NUCLEOTIDE SEQUENCE [LARGE SCALE GENOMIC DNA]</scope>
    <source>
        <strain evidence="2 3">F1926</strain>
    </source>
</reference>
<dbReference type="EMBL" id="CP015230">
    <property type="protein sequence ID" value="ANP40979.1"/>
    <property type="molecule type" value="Genomic_DNA"/>
</dbReference>
<dbReference type="AlphaFoldDB" id="A0A1B1A321"/>
<dbReference type="SUPFAM" id="SSF51338">
    <property type="entry name" value="Composite domain of metallo-dependent hydrolases"/>
    <property type="match status" value="1"/>
</dbReference>
<dbReference type="GeneID" id="28250050"/>
<dbReference type="InterPro" id="IPR032466">
    <property type="entry name" value="Metal_Hydrolase"/>
</dbReference>
<dbReference type="SUPFAM" id="SSF51556">
    <property type="entry name" value="Metallo-dependent hydrolases"/>
    <property type="match status" value="2"/>
</dbReference>
<dbReference type="CDD" id="cd01300">
    <property type="entry name" value="YtcJ_like"/>
    <property type="match status" value="1"/>
</dbReference>
<evidence type="ECO:0000259" key="1">
    <source>
        <dbReference type="Pfam" id="PF07969"/>
    </source>
</evidence>
<evidence type="ECO:0000313" key="3">
    <source>
        <dbReference type="Proteomes" id="UP000013243"/>
    </source>
</evidence>
<sequence length="555" mass="60292">MTKAPDTVILNGRLITFDSARPYAEGLAIADGVITAVGSTAEIRALAGPSTRVIDAAGSTVLPGFIDSHVHLFGGSVELACLDLTSIKGEAQLTEVVRDWAKWNTDDQLVFAVQADYAILGDGIKTTRQALDRVLPDRPFAMYAPDHHTVWANTAALEAAGLLHGAEVETGAQVVMGSDGLASGELQEPSAYAPVLRMTRHAGRDMMGLVTGADPVPPATLAERTLDKAALERGLKHCASHGITGLHNMDGNFYQLELLSEMERDGTLLCRTEVPFHYKSPDPLDRFSEAQEMRQRFNSDMVWCNRVKMFMDGVVESGTALMLQPYPGTDHIGDAVFEAEHFNQACIRADAMGLQIATHAIGDLAVRRTLDGYEAARRTNGARDSRHRIEHIEVLHPDDLPRFKDLGVVASIQPGHAPFGGYFPPAGVSAMLHDAQIPLSYAWADIRNSGAKVIFSTDWPVIPVDVMPTIKGAVAPLKLGAPWRDQSQSLLDTLESYTAGNAWVEFNETRKGKLKPGMMADIAVMDHNLETMDPETLNQARAAFTFCAGRMTWQA</sequence>
<protein>
    <submittedName>
        <fullName evidence="2">Amidohydrolase</fullName>
    </submittedName>
</protein>
<dbReference type="STRING" id="1265309.K529_009420"/>
<name>A0A1B1A321_9RHOB</name>
<gene>
    <name evidence="2" type="ORF">K529_009420</name>
</gene>
<dbReference type="Gene3D" id="3.20.20.140">
    <property type="entry name" value="Metal-dependent hydrolases"/>
    <property type="match status" value="1"/>
</dbReference>
<dbReference type="PANTHER" id="PTHR22642:SF2">
    <property type="entry name" value="PROTEIN LONG AFTER FAR-RED 3"/>
    <property type="match status" value="1"/>
</dbReference>
<keyword evidence="2" id="KW-0378">Hydrolase</keyword>
<dbReference type="InterPro" id="IPR033932">
    <property type="entry name" value="YtcJ-like"/>
</dbReference>
<dbReference type="Gene3D" id="2.30.40.10">
    <property type="entry name" value="Urease, subunit C, domain 1"/>
    <property type="match status" value="1"/>
</dbReference>
<dbReference type="InterPro" id="IPR011059">
    <property type="entry name" value="Metal-dep_hydrolase_composite"/>
</dbReference>
<evidence type="ECO:0000313" key="2">
    <source>
        <dbReference type="EMBL" id="ANP40979.1"/>
    </source>
</evidence>
<dbReference type="PANTHER" id="PTHR22642">
    <property type="entry name" value="IMIDAZOLONEPROPIONASE"/>
    <property type="match status" value="1"/>
</dbReference>
<dbReference type="InterPro" id="IPR013108">
    <property type="entry name" value="Amidohydro_3"/>
</dbReference>
<dbReference type="KEGG" id="rmb:K529_009420"/>
<dbReference type="Proteomes" id="UP000013243">
    <property type="component" value="Chromosome"/>
</dbReference>
<dbReference type="Pfam" id="PF07969">
    <property type="entry name" value="Amidohydro_3"/>
    <property type="match status" value="1"/>
</dbReference>
<organism evidence="2 3">
    <name type="scientific">Tritonibacter mobilis F1926</name>
    <dbReference type="NCBI Taxonomy" id="1265309"/>
    <lineage>
        <taxon>Bacteria</taxon>
        <taxon>Pseudomonadati</taxon>
        <taxon>Pseudomonadota</taxon>
        <taxon>Alphaproteobacteria</taxon>
        <taxon>Rhodobacterales</taxon>
        <taxon>Paracoccaceae</taxon>
        <taxon>Tritonibacter</taxon>
    </lineage>
</organism>
<accession>A0A1B1A321</accession>
<dbReference type="GO" id="GO:0016810">
    <property type="term" value="F:hydrolase activity, acting on carbon-nitrogen (but not peptide) bonds"/>
    <property type="evidence" value="ECO:0007669"/>
    <property type="project" value="InterPro"/>
</dbReference>
<feature type="domain" description="Amidohydrolase 3" evidence="1">
    <location>
        <begin position="52"/>
        <end position="551"/>
    </location>
</feature>
<dbReference type="OrthoDB" id="9811399at2"/>
<dbReference type="Gene3D" id="3.10.310.70">
    <property type="match status" value="1"/>
</dbReference>